<dbReference type="PANTHER" id="PTHR44196">
    <property type="entry name" value="DEHYDROGENASE/REDUCTASE SDR FAMILY MEMBER 7B"/>
    <property type="match status" value="1"/>
</dbReference>
<dbReference type="Gene3D" id="3.40.50.720">
    <property type="entry name" value="NAD(P)-binding Rossmann-like Domain"/>
    <property type="match status" value="1"/>
</dbReference>
<feature type="domain" description="Ketoreductase" evidence="4">
    <location>
        <begin position="6"/>
        <end position="186"/>
    </location>
</feature>
<dbReference type="SMART" id="SM00822">
    <property type="entry name" value="PKS_KR"/>
    <property type="match status" value="1"/>
</dbReference>
<evidence type="ECO:0000313" key="6">
    <source>
        <dbReference type="Proteomes" id="UP000190166"/>
    </source>
</evidence>
<dbReference type="PROSITE" id="PS00061">
    <property type="entry name" value="ADH_SHORT"/>
    <property type="match status" value="1"/>
</dbReference>
<comment type="similarity">
    <text evidence="1 3">Belongs to the short-chain dehydrogenases/reductases (SDR) family.</text>
</comment>
<dbReference type="InterPro" id="IPR057326">
    <property type="entry name" value="KR_dom"/>
</dbReference>
<protein>
    <submittedName>
        <fullName evidence="5">Uncharacterized oxidoreductase</fullName>
    </submittedName>
</protein>
<organism evidence="5 6">
    <name type="scientific">Chitinophaga ginsengisegetis</name>
    <dbReference type="NCBI Taxonomy" id="393003"/>
    <lineage>
        <taxon>Bacteria</taxon>
        <taxon>Pseudomonadati</taxon>
        <taxon>Bacteroidota</taxon>
        <taxon>Chitinophagia</taxon>
        <taxon>Chitinophagales</taxon>
        <taxon>Chitinophagaceae</taxon>
        <taxon>Chitinophaga</taxon>
    </lineage>
</organism>
<name>A0A1T5NFR9_9BACT</name>
<accession>A0A1T5NFR9</accession>
<reference evidence="5 6" key="1">
    <citation type="submission" date="2017-02" db="EMBL/GenBank/DDBJ databases">
        <authorList>
            <person name="Peterson S.W."/>
        </authorList>
    </citation>
    <scope>NUCLEOTIDE SEQUENCE [LARGE SCALE GENOMIC DNA]</scope>
    <source>
        <strain evidence="5 6">DSM 18108</strain>
    </source>
</reference>
<dbReference type="PRINTS" id="PR00081">
    <property type="entry name" value="GDHRDH"/>
</dbReference>
<dbReference type="STRING" id="393003.SAMN05660461_1420"/>
<dbReference type="GO" id="GO:0016020">
    <property type="term" value="C:membrane"/>
    <property type="evidence" value="ECO:0007669"/>
    <property type="project" value="TreeGrafter"/>
</dbReference>
<evidence type="ECO:0000256" key="1">
    <source>
        <dbReference type="ARBA" id="ARBA00006484"/>
    </source>
</evidence>
<evidence type="ECO:0000259" key="4">
    <source>
        <dbReference type="SMART" id="SM00822"/>
    </source>
</evidence>
<dbReference type="AlphaFoldDB" id="A0A1T5NFR9"/>
<dbReference type="Proteomes" id="UP000190166">
    <property type="component" value="Unassembled WGS sequence"/>
</dbReference>
<dbReference type="GO" id="GO:0016491">
    <property type="term" value="F:oxidoreductase activity"/>
    <property type="evidence" value="ECO:0007669"/>
    <property type="project" value="UniProtKB-KW"/>
</dbReference>
<evidence type="ECO:0000256" key="2">
    <source>
        <dbReference type="ARBA" id="ARBA00023002"/>
    </source>
</evidence>
<keyword evidence="2" id="KW-0560">Oxidoreductase</keyword>
<sequence>MKTTGNTVLITGGSAGIGLEIARQLSQQGNQVIITGRDAARLEKATQQLPGVKGIVSDVTSDKAVAQLVATLQEEYPSLNILINNAGRAFAYELSENANAAGKAVEEMDTNFFAVIRLTEKLLPLLTKQPEAAIVNVTSIVAFAPGARIATYSATKAALRSYTHSMRVTFPKLHIFELMPPLVNTDLSQDIGGSKGIPPSQVATDLLTALAKNDYEIRVGDTEQIYQLSLTNPAAALAAMNSNGE</sequence>
<keyword evidence="6" id="KW-1185">Reference proteome</keyword>
<dbReference type="EMBL" id="FUZZ01000001">
    <property type="protein sequence ID" value="SKC99247.1"/>
    <property type="molecule type" value="Genomic_DNA"/>
</dbReference>
<dbReference type="PRINTS" id="PR00080">
    <property type="entry name" value="SDRFAMILY"/>
</dbReference>
<dbReference type="InterPro" id="IPR020904">
    <property type="entry name" value="Sc_DH/Rdtase_CS"/>
</dbReference>
<dbReference type="Pfam" id="PF00106">
    <property type="entry name" value="adh_short"/>
    <property type="match status" value="1"/>
</dbReference>
<dbReference type="RefSeq" id="WP_079468684.1">
    <property type="nucleotide sequence ID" value="NZ_FUZZ01000001.1"/>
</dbReference>
<dbReference type="InterPro" id="IPR002347">
    <property type="entry name" value="SDR_fam"/>
</dbReference>
<evidence type="ECO:0000313" key="5">
    <source>
        <dbReference type="EMBL" id="SKC99247.1"/>
    </source>
</evidence>
<dbReference type="PANTHER" id="PTHR44196:SF1">
    <property type="entry name" value="DEHYDROGENASE_REDUCTASE SDR FAMILY MEMBER 7B"/>
    <property type="match status" value="1"/>
</dbReference>
<proteinExistence type="inferred from homology"/>
<dbReference type="InterPro" id="IPR036291">
    <property type="entry name" value="NAD(P)-bd_dom_sf"/>
</dbReference>
<evidence type="ECO:0000256" key="3">
    <source>
        <dbReference type="RuleBase" id="RU000363"/>
    </source>
</evidence>
<dbReference type="SUPFAM" id="SSF51735">
    <property type="entry name" value="NAD(P)-binding Rossmann-fold domains"/>
    <property type="match status" value="1"/>
</dbReference>
<gene>
    <name evidence="5" type="ORF">SAMN05660461_1420</name>
</gene>